<dbReference type="Pfam" id="PF01757">
    <property type="entry name" value="Acyl_transf_3"/>
    <property type="match status" value="1"/>
</dbReference>
<dbReference type="InterPro" id="IPR002656">
    <property type="entry name" value="Acyl_transf_3_dom"/>
</dbReference>
<keyword evidence="10" id="KW-0012">Acyltransferase</keyword>
<evidence type="ECO:0000256" key="6">
    <source>
        <dbReference type="ARBA" id="ARBA00023136"/>
    </source>
</evidence>
<feature type="region of interest" description="Disordered" evidence="7">
    <location>
        <begin position="1"/>
        <end position="32"/>
    </location>
</feature>
<keyword evidence="11" id="KW-1185">Reference proteome</keyword>
<feature type="transmembrane region" description="Helical" evidence="8">
    <location>
        <begin position="39"/>
        <end position="55"/>
    </location>
</feature>
<feature type="transmembrane region" description="Helical" evidence="8">
    <location>
        <begin position="260"/>
        <end position="278"/>
    </location>
</feature>
<feature type="transmembrane region" description="Helical" evidence="8">
    <location>
        <begin position="181"/>
        <end position="200"/>
    </location>
</feature>
<evidence type="ECO:0000256" key="4">
    <source>
        <dbReference type="ARBA" id="ARBA00022692"/>
    </source>
</evidence>
<name>A0A494V1R7_9ACTN</name>
<proteinExistence type="inferred from homology"/>
<keyword evidence="5 8" id="KW-1133">Transmembrane helix</keyword>
<feature type="transmembrane region" description="Helical" evidence="8">
    <location>
        <begin position="299"/>
        <end position="317"/>
    </location>
</feature>
<evidence type="ECO:0000256" key="1">
    <source>
        <dbReference type="ARBA" id="ARBA00004651"/>
    </source>
</evidence>
<reference evidence="10 11" key="1">
    <citation type="submission" date="2017-09" db="EMBL/GenBank/DDBJ databases">
        <authorList>
            <person name="Zhang H."/>
            <person name="Hu S."/>
            <person name="Xu J."/>
            <person name="He Z."/>
        </authorList>
    </citation>
    <scope>NUCLEOTIDE SEQUENCE [LARGE SCALE GENOMIC DNA]</scope>
    <source>
        <strain evidence="10 11">TXX3120</strain>
    </source>
</reference>
<dbReference type="GO" id="GO:0009246">
    <property type="term" value="P:enterobacterial common antigen biosynthetic process"/>
    <property type="evidence" value="ECO:0007669"/>
    <property type="project" value="TreeGrafter"/>
</dbReference>
<evidence type="ECO:0000259" key="9">
    <source>
        <dbReference type="Pfam" id="PF01757"/>
    </source>
</evidence>
<feature type="transmembrane region" description="Helical" evidence="8">
    <location>
        <begin position="212"/>
        <end position="229"/>
    </location>
</feature>
<feature type="transmembrane region" description="Helical" evidence="8">
    <location>
        <begin position="236"/>
        <end position="254"/>
    </location>
</feature>
<dbReference type="RefSeq" id="WP_121545975.1">
    <property type="nucleotide sequence ID" value="NZ_CP023407.1"/>
</dbReference>
<protein>
    <submittedName>
        <fullName evidence="10">Acyltransferase</fullName>
    </submittedName>
</protein>
<evidence type="ECO:0000256" key="8">
    <source>
        <dbReference type="SAM" id="Phobius"/>
    </source>
</evidence>
<keyword evidence="3" id="KW-1003">Cell membrane</keyword>
<comment type="similarity">
    <text evidence="2">Belongs to the acyltransferase 3 family.</text>
</comment>
<keyword evidence="10" id="KW-0808">Transferase</keyword>
<dbReference type="PANTHER" id="PTHR40074">
    <property type="entry name" value="O-ACETYLTRANSFERASE WECH"/>
    <property type="match status" value="1"/>
</dbReference>
<evidence type="ECO:0000256" key="3">
    <source>
        <dbReference type="ARBA" id="ARBA00022475"/>
    </source>
</evidence>
<dbReference type="EMBL" id="CP023407">
    <property type="protein sequence ID" value="AYL36078.1"/>
    <property type="molecule type" value="Genomic_DNA"/>
</dbReference>
<feature type="transmembrane region" description="Helical" evidence="8">
    <location>
        <begin position="107"/>
        <end position="124"/>
    </location>
</feature>
<gene>
    <name evidence="10" type="ORF">CNQ36_11900</name>
</gene>
<dbReference type="KEGG" id="sfug:CNQ36_11900"/>
<sequence length="358" mass="37353">MPRTAPPTAAPTAGPAAQPAAAPAARGGPGRERRDDIDLLRVVCTAAVVLVHASAEFLDAGHRTTGVLGDSAGRFAVPAFFAMAGWAALVGSPVRGDAQLLTRLGRILRPMTVWTAVYLLWQYLSGRQPPHEGLRDAAHALFGSVEPAFHLWYLYTYVPLLLLLGVAVLVLGRRAAPRRSLLLLAAFAVAPAFAGDARTLTGLPLPSWDWSVSLYSLAYAVAGAALLAARRRGPRGLWLAGTAAALVALTVYQLTVRHPAAYGSVAVAAPTFALLGAVSGVRVPERARALLGRLSDASFGTYLVHLLFVTVLVGPVAEAVPHGIAAPVALAVTAVAAAVLSFAVSVLWGRLGMRKWLG</sequence>
<keyword evidence="6 8" id="KW-0472">Membrane</keyword>
<evidence type="ECO:0000313" key="11">
    <source>
        <dbReference type="Proteomes" id="UP000282170"/>
    </source>
</evidence>
<dbReference type="PANTHER" id="PTHR40074:SF2">
    <property type="entry name" value="O-ACETYLTRANSFERASE WECH"/>
    <property type="match status" value="1"/>
</dbReference>
<feature type="transmembrane region" description="Helical" evidence="8">
    <location>
        <begin position="75"/>
        <end position="95"/>
    </location>
</feature>
<feature type="transmembrane region" description="Helical" evidence="8">
    <location>
        <begin position="323"/>
        <end position="348"/>
    </location>
</feature>
<dbReference type="AlphaFoldDB" id="A0A494V1R7"/>
<evidence type="ECO:0000256" key="2">
    <source>
        <dbReference type="ARBA" id="ARBA00007400"/>
    </source>
</evidence>
<feature type="domain" description="Acyltransferase 3" evidence="9">
    <location>
        <begin position="36"/>
        <end position="346"/>
    </location>
</feature>
<dbReference type="Proteomes" id="UP000282170">
    <property type="component" value="Chromosome"/>
</dbReference>
<accession>A0A494V1R7</accession>
<feature type="transmembrane region" description="Helical" evidence="8">
    <location>
        <begin position="152"/>
        <end position="172"/>
    </location>
</feature>
<dbReference type="GeneID" id="93883521"/>
<dbReference type="GO" id="GO:0005886">
    <property type="term" value="C:plasma membrane"/>
    <property type="evidence" value="ECO:0007669"/>
    <property type="project" value="UniProtKB-SubCell"/>
</dbReference>
<keyword evidence="4 8" id="KW-0812">Transmembrane</keyword>
<evidence type="ECO:0000256" key="5">
    <source>
        <dbReference type="ARBA" id="ARBA00022989"/>
    </source>
</evidence>
<feature type="compositionally biased region" description="Low complexity" evidence="7">
    <location>
        <begin position="10"/>
        <end position="26"/>
    </location>
</feature>
<comment type="subcellular location">
    <subcellularLocation>
        <location evidence="1">Cell membrane</location>
        <topology evidence="1">Multi-pass membrane protein</topology>
    </subcellularLocation>
</comment>
<evidence type="ECO:0000313" key="10">
    <source>
        <dbReference type="EMBL" id="AYL36078.1"/>
    </source>
</evidence>
<organism evidence="10 11">
    <name type="scientific">Streptomyces fungicidicus</name>
    <dbReference type="NCBI Taxonomy" id="68203"/>
    <lineage>
        <taxon>Bacteria</taxon>
        <taxon>Bacillati</taxon>
        <taxon>Actinomycetota</taxon>
        <taxon>Actinomycetes</taxon>
        <taxon>Kitasatosporales</taxon>
        <taxon>Streptomycetaceae</taxon>
        <taxon>Streptomyces</taxon>
    </lineage>
</organism>
<evidence type="ECO:0000256" key="7">
    <source>
        <dbReference type="SAM" id="MobiDB-lite"/>
    </source>
</evidence>
<dbReference type="GO" id="GO:0016413">
    <property type="term" value="F:O-acetyltransferase activity"/>
    <property type="evidence" value="ECO:0007669"/>
    <property type="project" value="TreeGrafter"/>
</dbReference>